<dbReference type="Proteomes" id="UP001060018">
    <property type="component" value="Chromosome"/>
</dbReference>
<sequence>MDSSFALDPLEASILLLWSAGLIYVGCRYVQRRSVPLLVALMAALCIPGFGVCYAAVQLIRNAANRNKQV</sequence>
<feature type="transmembrane region" description="Helical" evidence="1">
    <location>
        <begin position="12"/>
        <end position="30"/>
    </location>
</feature>
<keyword evidence="1" id="KW-0472">Membrane</keyword>
<dbReference type="AlphaFoldDB" id="A0AA94XVP1"/>
<feature type="transmembrane region" description="Helical" evidence="1">
    <location>
        <begin position="37"/>
        <end position="60"/>
    </location>
</feature>
<organism evidence="2 3">
    <name type="scientific">Glutamicibacter halophytocola</name>
    <dbReference type="NCBI Taxonomy" id="1933880"/>
    <lineage>
        <taxon>Bacteria</taxon>
        <taxon>Bacillati</taxon>
        <taxon>Actinomycetota</taxon>
        <taxon>Actinomycetes</taxon>
        <taxon>Micrococcales</taxon>
        <taxon>Micrococcaceae</taxon>
        <taxon>Glutamicibacter</taxon>
    </lineage>
</organism>
<name>A0AA94XVP1_9MICC</name>
<dbReference type="EMBL" id="CP102487">
    <property type="protein sequence ID" value="UUX59146.1"/>
    <property type="molecule type" value="Genomic_DNA"/>
</dbReference>
<dbReference type="RefSeq" id="WP_060700201.1">
    <property type="nucleotide sequence ID" value="NZ_CP012750.1"/>
</dbReference>
<protein>
    <submittedName>
        <fullName evidence="2">Uncharacterized protein</fullName>
    </submittedName>
</protein>
<gene>
    <name evidence="2" type="ORF">NUH22_00400</name>
</gene>
<evidence type="ECO:0000313" key="2">
    <source>
        <dbReference type="EMBL" id="UUX59146.1"/>
    </source>
</evidence>
<dbReference type="KEGG" id="gar:AOZ07_00395"/>
<keyword evidence="1" id="KW-1133">Transmembrane helix</keyword>
<reference evidence="2" key="1">
    <citation type="journal article" date="2022" name="Pest Manag. Sci.">
        <title>Glutamicibacter halophytocola-mediated host fitness of potato tuber moth on Solanaceae crops.</title>
        <authorList>
            <person name="Wang W."/>
            <person name="Xiao G."/>
            <person name="Du G."/>
            <person name="Chang L."/>
            <person name="Yang Y."/>
            <person name="Ye J."/>
            <person name="Chen B."/>
        </authorList>
    </citation>
    <scope>NUCLEOTIDE SEQUENCE</scope>
    <source>
        <strain evidence="2">S2</strain>
    </source>
</reference>
<evidence type="ECO:0000256" key="1">
    <source>
        <dbReference type="SAM" id="Phobius"/>
    </source>
</evidence>
<keyword evidence="1" id="KW-0812">Transmembrane</keyword>
<evidence type="ECO:0000313" key="3">
    <source>
        <dbReference type="Proteomes" id="UP001060018"/>
    </source>
</evidence>
<proteinExistence type="predicted"/>
<accession>A0AA94XVP1</accession>